<evidence type="ECO:0000256" key="2">
    <source>
        <dbReference type="PROSITE-ProRule" id="PRU00192"/>
    </source>
</evidence>
<evidence type="ECO:0000313" key="5">
    <source>
        <dbReference type="EMBL" id="KAA8590703.1"/>
    </source>
</evidence>
<dbReference type="Pfam" id="PF00018">
    <property type="entry name" value="SH3_1"/>
    <property type="match status" value="1"/>
</dbReference>
<dbReference type="GO" id="GO:0007169">
    <property type="term" value="P:cell surface receptor protein tyrosine kinase signaling pathway"/>
    <property type="evidence" value="ECO:0007669"/>
    <property type="project" value="TreeGrafter"/>
</dbReference>
<feature type="domain" description="SH3" evidence="4">
    <location>
        <begin position="182"/>
        <end position="244"/>
    </location>
</feature>
<dbReference type="InterPro" id="IPR036028">
    <property type="entry name" value="SH3-like_dom_sf"/>
</dbReference>
<dbReference type="GO" id="GO:0016477">
    <property type="term" value="P:cell migration"/>
    <property type="evidence" value="ECO:0007669"/>
    <property type="project" value="TreeGrafter"/>
</dbReference>
<sequence length="478" mass="51863">MANIVVKRQDLMEFQQAEQSTQPGPGPGPGECYCYCGPRFHLRHTLFDTSPTVLCLASAQPGSLQAAGRTELLLETDCRRAGRWTEQTNNKREERERAEMSCDCCRNGSMALCSLSLFYLPDDTTPLVWRCRLAAAGYPSNQSTSPILDPITCPHDLTGPHCMLLGMQQLFSRGEKTTQLWNLNVLAKALYDNVAESPDELSFRKGDIMTVLERDTQGLDGWWLCSLHGRQGIVPGNRLKILVGMYDSKQQQQATPSTPEPATSYPSSQRSLPPLSAYAQPSPSPSSAASATSSSGYPNKPLHSAQYTPMRPAYSTPSPAQPNADSIYMMPPSHSPKPSPQSVYQIPSGPSGLPPGPPSKAQARAQRQYQDIYQVPPSVGSGPGQGATPAGGTGVGQDVYQQFLYVEETEQKRSGGQAVVSADTAVIKGMDVLAGHVEHSKATRCVVLRPLVPSRSRDEDLKQLVLQFRLTTQPSGCN</sequence>
<dbReference type="FunFam" id="2.30.30.40:FF:000009">
    <property type="entry name" value="Breast cancer anti-estrogen resistance 1"/>
    <property type="match status" value="1"/>
</dbReference>
<evidence type="ECO:0000256" key="3">
    <source>
        <dbReference type="SAM" id="MobiDB-lite"/>
    </source>
</evidence>
<dbReference type="PRINTS" id="PR00452">
    <property type="entry name" value="SH3DOMAIN"/>
</dbReference>
<dbReference type="SUPFAM" id="SSF50044">
    <property type="entry name" value="SH3-domain"/>
    <property type="match status" value="1"/>
</dbReference>
<dbReference type="GO" id="GO:0005925">
    <property type="term" value="C:focal adhesion"/>
    <property type="evidence" value="ECO:0007669"/>
    <property type="project" value="TreeGrafter"/>
</dbReference>
<evidence type="ECO:0000259" key="4">
    <source>
        <dbReference type="PROSITE" id="PS50002"/>
    </source>
</evidence>
<gene>
    <name evidence="5" type="ORF">FQN60_014637</name>
</gene>
<proteinExistence type="predicted"/>
<feature type="compositionally biased region" description="Gly residues" evidence="3">
    <location>
        <begin position="381"/>
        <end position="394"/>
    </location>
</feature>
<dbReference type="AlphaFoldDB" id="A0A5J5DBW3"/>
<comment type="caution">
    <text evidence="5">The sequence shown here is derived from an EMBL/GenBank/DDBJ whole genome shotgun (WGS) entry which is preliminary data.</text>
</comment>
<accession>A0A5J5DBW3</accession>
<dbReference type="Gene3D" id="2.30.30.40">
    <property type="entry name" value="SH3 Domains"/>
    <property type="match status" value="1"/>
</dbReference>
<dbReference type="InterPro" id="IPR001452">
    <property type="entry name" value="SH3_domain"/>
</dbReference>
<dbReference type="PANTHER" id="PTHR10654">
    <property type="entry name" value="CAS SCAFFOLDING PROTEIN"/>
    <property type="match status" value="1"/>
</dbReference>
<evidence type="ECO:0000256" key="1">
    <source>
        <dbReference type="ARBA" id="ARBA00022443"/>
    </source>
</evidence>
<feature type="compositionally biased region" description="Polar residues" evidence="3">
    <location>
        <begin position="315"/>
        <end position="324"/>
    </location>
</feature>
<dbReference type="PANTHER" id="PTHR10654:SF15">
    <property type="entry name" value="BREAST CANCER ANTI-ESTROGEN RESISTANCE PROTEIN 1"/>
    <property type="match status" value="1"/>
</dbReference>
<dbReference type="Proteomes" id="UP000327493">
    <property type="component" value="Chromosome 8"/>
</dbReference>
<evidence type="ECO:0000313" key="6">
    <source>
        <dbReference type="Proteomes" id="UP000327493"/>
    </source>
</evidence>
<feature type="region of interest" description="Disordered" evidence="3">
    <location>
        <begin position="250"/>
        <end position="394"/>
    </location>
</feature>
<dbReference type="SMART" id="SM00326">
    <property type="entry name" value="SH3"/>
    <property type="match status" value="1"/>
</dbReference>
<keyword evidence="6" id="KW-1185">Reference proteome</keyword>
<organism evidence="5 6">
    <name type="scientific">Etheostoma spectabile</name>
    <name type="common">orangethroat darter</name>
    <dbReference type="NCBI Taxonomy" id="54343"/>
    <lineage>
        <taxon>Eukaryota</taxon>
        <taxon>Metazoa</taxon>
        <taxon>Chordata</taxon>
        <taxon>Craniata</taxon>
        <taxon>Vertebrata</taxon>
        <taxon>Euteleostomi</taxon>
        <taxon>Actinopterygii</taxon>
        <taxon>Neopterygii</taxon>
        <taxon>Teleostei</taxon>
        <taxon>Neoteleostei</taxon>
        <taxon>Acanthomorphata</taxon>
        <taxon>Eupercaria</taxon>
        <taxon>Perciformes</taxon>
        <taxon>Percoidei</taxon>
        <taxon>Percidae</taxon>
        <taxon>Etheostomatinae</taxon>
        <taxon>Etheostoma</taxon>
    </lineage>
</organism>
<feature type="compositionally biased region" description="Polar residues" evidence="3">
    <location>
        <begin position="250"/>
        <end position="270"/>
    </location>
</feature>
<feature type="compositionally biased region" description="Low complexity" evidence="3">
    <location>
        <begin position="271"/>
        <end position="295"/>
    </location>
</feature>
<name>A0A5J5DBW3_9PERO</name>
<dbReference type="GO" id="GO:0005886">
    <property type="term" value="C:plasma membrane"/>
    <property type="evidence" value="ECO:0007669"/>
    <property type="project" value="TreeGrafter"/>
</dbReference>
<dbReference type="InterPro" id="IPR037362">
    <property type="entry name" value="CAS_fam"/>
</dbReference>
<dbReference type="EMBL" id="VOFY01000008">
    <property type="protein sequence ID" value="KAA8590703.1"/>
    <property type="molecule type" value="Genomic_DNA"/>
</dbReference>
<keyword evidence="1 2" id="KW-0728">SH3 domain</keyword>
<dbReference type="CDD" id="cd12001">
    <property type="entry name" value="SH3_BCAR1"/>
    <property type="match status" value="1"/>
</dbReference>
<dbReference type="PROSITE" id="PS50002">
    <property type="entry name" value="SH3"/>
    <property type="match status" value="1"/>
</dbReference>
<dbReference type="GO" id="GO:0005737">
    <property type="term" value="C:cytoplasm"/>
    <property type="evidence" value="ECO:0007669"/>
    <property type="project" value="TreeGrafter"/>
</dbReference>
<dbReference type="PRINTS" id="PR01887">
    <property type="entry name" value="SPECTRNALPHA"/>
</dbReference>
<reference evidence="5 6" key="1">
    <citation type="submission" date="2019-08" db="EMBL/GenBank/DDBJ databases">
        <title>A chromosome-level genome assembly, high-density linkage maps, and genome scans reveal the genomic architecture of hybrid incompatibilities underlying speciation via character displacement in darters (Percidae: Etheostominae).</title>
        <authorList>
            <person name="Moran R.L."/>
            <person name="Catchen J.M."/>
            <person name="Fuller R.C."/>
        </authorList>
    </citation>
    <scope>NUCLEOTIDE SEQUENCE [LARGE SCALE GENOMIC DNA]</scope>
    <source>
        <strain evidence="5">EspeVRDwgs_2016</strain>
        <tissue evidence="5">Muscle</tissue>
    </source>
</reference>
<protein>
    <recommendedName>
        <fullName evidence="4">SH3 domain-containing protein</fullName>
    </recommendedName>
</protein>
<dbReference type="InterPro" id="IPR035745">
    <property type="entry name" value="BCAR1_SH3"/>
</dbReference>